<dbReference type="InterPro" id="IPR002071">
    <property type="entry name" value="Thermonucl_AS"/>
</dbReference>
<feature type="compositionally biased region" description="Low complexity" evidence="1">
    <location>
        <begin position="95"/>
        <end position="115"/>
    </location>
</feature>
<dbReference type="InterPro" id="IPR035437">
    <property type="entry name" value="SNase_OB-fold_sf"/>
</dbReference>
<dbReference type="GO" id="GO:0004519">
    <property type="term" value="F:endonuclease activity"/>
    <property type="evidence" value="ECO:0007669"/>
    <property type="project" value="UniProtKB-KW"/>
</dbReference>
<comment type="caution">
    <text evidence="5">The sequence shown here is derived from an EMBL/GenBank/DDBJ whole genome shotgun (WGS) entry which is preliminary data.</text>
</comment>
<evidence type="ECO:0000313" key="5">
    <source>
        <dbReference type="EMBL" id="RDI45693.1"/>
    </source>
</evidence>
<accession>A0A370GUT7</accession>
<dbReference type="RefSeq" id="WP_425454693.1">
    <property type="nucleotide sequence ID" value="NZ_QQAY01000002.1"/>
</dbReference>
<evidence type="ECO:0000256" key="3">
    <source>
        <dbReference type="SAM" id="SignalP"/>
    </source>
</evidence>
<keyword evidence="6" id="KW-1185">Reference proteome</keyword>
<dbReference type="Pfam" id="PF00565">
    <property type="entry name" value="SNase"/>
    <property type="match status" value="1"/>
</dbReference>
<dbReference type="SMART" id="SM00318">
    <property type="entry name" value="SNc"/>
    <property type="match status" value="1"/>
</dbReference>
<keyword evidence="5" id="KW-0378">Hydrolase</keyword>
<dbReference type="Gene3D" id="2.40.50.90">
    <property type="match status" value="1"/>
</dbReference>
<evidence type="ECO:0000256" key="2">
    <source>
        <dbReference type="SAM" id="Phobius"/>
    </source>
</evidence>
<feature type="signal peptide" evidence="3">
    <location>
        <begin position="1"/>
        <end position="25"/>
    </location>
</feature>
<dbReference type="SUPFAM" id="SSF50199">
    <property type="entry name" value="Staphylococcal nuclease"/>
    <property type="match status" value="1"/>
</dbReference>
<dbReference type="EMBL" id="QQAY01000002">
    <property type="protein sequence ID" value="RDI45693.1"/>
    <property type="molecule type" value="Genomic_DNA"/>
</dbReference>
<feature type="transmembrane region" description="Helical" evidence="2">
    <location>
        <begin position="331"/>
        <end position="350"/>
    </location>
</feature>
<keyword evidence="2" id="KW-1133">Transmembrane helix</keyword>
<feature type="chain" id="PRO_5017067119" evidence="3">
    <location>
        <begin position="26"/>
        <end position="398"/>
    </location>
</feature>
<dbReference type="Proteomes" id="UP000255326">
    <property type="component" value="Unassembled WGS sequence"/>
</dbReference>
<dbReference type="InterPro" id="IPR016071">
    <property type="entry name" value="Staphylococal_nuclease_OB-fold"/>
</dbReference>
<feature type="region of interest" description="Disordered" evidence="1">
    <location>
        <begin position="262"/>
        <end position="326"/>
    </location>
</feature>
<feature type="domain" description="TNase-like" evidence="4">
    <location>
        <begin position="128"/>
        <end position="257"/>
    </location>
</feature>
<reference evidence="5 6" key="1">
    <citation type="submission" date="2018-07" db="EMBL/GenBank/DDBJ databases">
        <title>Genomic Encyclopedia of Type Strains, Phase IV (KMG-IV): sequencing the most valuable type-strain genomes for metagenomic binning, comparative biology and taxonomic classification.</title>
        <authorList>
            <person name="Goeker M."/>
        </authorList>
    </citation>
    <scope>NUCLEOTIDE SEQUENCE [LARGE SCALE GENOMIC DNA]</scope>
    <source>
        <strain evidence="5 6">DSM 25281</strain>
    </source>
</reference>
<keyword evidence="3" id="KW-0732">Signal</keyword>
<keyword evidence="5" id="KW-0255">Endonuclease</keyword>
<dbReference type="PROSITE" id="PS50830">
    <property type="entry name" value="TNASE_3"/>
    <property type="match status" value="1"/>
</dbReference>
<feature type="region of interest" description="Disordered" evidence="1">
    <location>
        <begin position="90"/>
        <end position="115"/>
    </location>
</feature>
<feature type="transmembrane region" description="Helical" evidence="2">
    <location>
        <begin position="370"/>
        <end position="395"/>
    </location>
</feature>
<dbReference type="PROSITE" id="PS01284">
    <property type="entry name" value="TNASE_2"/>
    <property type="match status" value="1"/>
</dbReference>
<feature type="compositionally biased region" description="Basic and acidic residues" evidence="1">
    <location>
        <begin position="271"/>
        <end position="303"/>
    </location>
</feature>
<name>A0A370GUT7_9BACI</name>
<keyword evidence="5" id="KW-0540">Nuclease</keyword>
<feature type="compositionally biased region" description="Basic and acidic residues" evidence="1">
    <location>
        <begin position="310"/>
        <end position="324"/>
    </location>
</feature>
<evidence type="ECO:0000313" key="6">
    <source>
        <dbReference type="Proteomes" id="UP000255326"/>
    </source>
</evidence>
<keyword evidence="2" id="KW-0472">Membrane</keyword>
<proteinExistence type="predicted"/>
<dbReference type="GO" id="GO:0003676">
    <property type="term" value="F:nucleic acid binding"/>
    <property type="evidence" value="ECO:0007669"/>
    <property type="project" value="InterPro"/>
</dbReference>
<evidence type="ECO:0000259" key="4">
    <source>
        <dbReference type="PROSITE" id="PS50830"/>
    </source>
</evidence>
<sequence>MKRHLFVLITSLLILLTILATTAEAHPGARDELGGHFRNADCSYLLHDPTPLAKTAKTMDQLVSLIRQNNSNSKCATGFNASKIDLEGHTLSGNSASTPPASTPKTSTPKATVTKPAVTTAPALQMGHTYNATLVKCTDGDTANFNVNGKVYKTRFLFIDTPESTIEHEAFGKEASEFTCSYLKRGKITLETDGGSLYDKYGRLLAWVFVNGKLEQESVTEAGLVEDFYDYGTYKYEDRIRAAMDDAKENYRGMYASLKPKTAEASTTAEKSSDEEKKKEDQKDTSTVVKQEKKTEKKTEKKAQAPSATVKKEASKTESAKDEESGGSGTMIFGLFILIIVILFFLIPVIKRRPLIAHKMRSKKLIWNLVLGLIYCVFWFIILIIIIIELVHSFIKRK</sequence>
<dbReference type="AlphaFoldDB" id="A0A370GUT7"/>
<keyword evidence="2" id="KW-0812">Transmembrane</keyword>
<organism evidence="5 6">
    <name type="scientific">Falsibacillus pallidus</name>
    <dbReference type="NCBI Taxonomy" id="493781"/>
    <lineage>
        <taxon>Bacteria</taxon>
        <taxon>Bacillati</taxon>
        <taxon>Bacillota</taxon>
        <taxon>Bacilli</taxon>
        <taxon>Bacillales</taxon>
        <taxon>Bacillaceae</taxon>
        <taxon>Falsibacillus</taxon>
    </lineage>
</organism>
<evidence type="ECO:0000256" key="1">
    <source>
        <dbReference type="SAM" id="MobiDB-lite"/>
    </source>
</evidence>
<gene>
    <name evidence="5" type="ORF">DFR59_102325</name>
</gene>
<protein>
    <submittedName>
        <fullName evidence="5">Endonuclease YncB(Thermonuclease family)</fullName>
    </submittedName>
</protein>